<evidence type="ECO:0000313" key="6">
    <source>
        <dbReference type="EMBL" id="QRG06540.1"/>
    </source>
</evidence>
<accession>A0A974PN07</accession>
<feature type="active site" description="Cysteine sulfenic acid (-SOH) intermediate; for peroxidase activity" evidence="3">
    <location>
        <position position="55"/>
    </location>
</feature>
<dbReference type="PANTHER" id="PTHR43110">
    <property type="entry name" value="THIOL PEROXIDASE"/>
    <property type="match status" value="1"/>
</dbReference>
<dbReference type="GO" id="GO:0016491">
    <property type="term" value="F:oxidoreductase activity"/>
    <property type="evidence" value="ECO:0007669"/>
    <property type="project" value="UniProtKB-KW"/>
</dbReference>
<dbReference type="Gene3D" id="3.40.30.10">
    <property type="entry name" value="Glutaredoxin"/>
    <property type="match status" value="1"/>
</dbReference>
<dbReference type="RefSeq" id="WP_231711173.1">
    <property type="nucleotide sequence ID" value="NZ_CP063362.1"/>
</dbReference>
<dbReference type="PANTHER" id="PTHR43110:SF1">
    <property type="entry name" value="THIOL PEROXIDASE"/>
    <property type="match status" value="1"/>
</dbReference>
<name>A0A974PN07_9HYPH</name>
<dbReference type="AlphaFoldDB" id="A0A974PN07"/>
<protein>
    <submittedName>
        <fullName evidence="6">Redoxin domain-containing protein</fullName>
    </submittedName>
</protein>
<evidence type="ECO:0000256" key="3">
    <source>
        <dbReference type="PIRSR" id="PIRSR000239-1"/>
    </source>
</evidence>
<dbReference type="InterPro" id="IPR024706">
    <property type="entry name" value="Peroxiredoxin_AhpC-typ"/>
</dbReference>
<sequence length="172" mass="18609">MTDMPTTASSTVLKAGQPAPDFTLPATPDQRLSLSDLKGNAVILAFYPADWSPVCGDQMSLYNQVLPEFHRYGAQLVGISTDGVWCHAAFAEQRKLHFPLLADFEPKGEIARRYGVYRAHEGTTERALFVIGPEGTIRWSYVSPLGLNPGADGILSALDEMVGQPRTSGVAS</sequence>
<dbReference type="GO" id="GO:0016209">
    <property type="term" value="F:antioxidant activity"/>
    <property type="evidence" value="ECO:0007669"/>
    <property type="project" value="InterPro"/>
</dbReference>
<dbReference type="InterPro" id="IPR036249">
    <property type="entry name" value="Thioredoxin-like_sf"/>
</dbReference>
<feature type="compositionally biased region" description="Polar residues" evidence="4">
    <location>
        <begin position="1"/>
        <end position="12"/>
    </location>
</feature>
<dbReference type="Proteomes" id="UP000596427">
    <property type="component" value="Chromosome"/>
</dbReference>
<dbReference type="InterPro" id="IPR000866">
    <property type="entry name" value="AhpC/TSA"/>
</dbReference>
<evidence type="ECO:0000256" key="2">
    <source>
        <dbReference type="ARBA" id="ARBA00023284"/>
    </source>
</evidence>
<evidence type="ECO:0000259" key="5">
    <source>
        <dbReference type="PROSITE" id="PS51352"/>
    </source>
</evidence>
<dbReference type="InterPro" id="IPR013766">
    <property type="entry name" value="Thioredoxin_domain"/>
</dbReference>
<proteinExistence type="predicted"/>
<feature type="domain" description="Thioredoxin" evidence="5">
    <location>
        <begin position="13"/>
        <end position="163"/>
    </location>
</feature>
<dbReference type="Pfam" id="PF00578">
    <property type="entry name" value="AhpC-TSA"/>
    <property type="match status" value="1"/>
</dbReference>
<dbReference type="KEGG" id="xdi:EZH22_27025"/>
<gene>
    <name evidence="6" type="ORF">EZH22_27025</name>
</gene>
<dbReference type="PROSITE" id="PS51352">
    <property type="entry name" value="THIOREDOXIN_2"/>
    <property type="match status" value="1"/>
</dbReference>
<keyword evidence="2" id="KW-0676">Redox-active center</keyword>
<evidence type="ECO:0000256" key="1">
    <source>
        <dbReference type="ARBA" id="ARBA00023002"/>
    </source>
</evidence>
<reference evidence="6 7" key="1">
    <citation type="submission" date="2020-10" db="EMBL/GenBank/DDBJ databases">
        <title>Degradation of 1,4-Dioxane by Xanthobacter sp. YN2, via a Novel Group-2 Soluble Di-Iron Monooxygenase.</title>
        <authorList>
            <person name="Ma F."/>
            <person name="Wang Y."/>
            <person name="Yang J."/>
            <person name="Guo H."/>
            <person name="Su D."/>
            <person name="Yu L."/>
        </authorList>
    </citation>
    <scope>NUCLEOTIDE SEQUENCE [LARGE SCALE GENOMIC DNA]</scope>
    <source>
        <strain evidence="6 7">YN2</strain>
    </source>
</reference>
<evidence type="ECO:0000313" key="7">
    <source>
        <dbReference type="Proteomes" id="UP000596427"/>
    </source>
</evidence>
<dbReference type="SUPFAM" id="SSF52833">
    <property type="entry name" value="Thioredoxin-like"/>
    <property type="match status" value="1"/>
</dbReference>
<feature type="region of interest" description="Disordered" evidence="4">
    <location>
        <begin position="1"/>
        <end position="20"/>
    </location>
</feature>
<dbReference type="EMBL" id="CP063362">
    <property type="protein sequence ID" value="QRG06540.1"/>
    <property type="molecule type" value="Genomic_DNA"/>
</dbReference>
<keyword evidence="7" id="KW-1185">Reference proteome</keyword>
<dbReference type="PIRSF" id="PIRSF000239">
    <property type="entry name" value="AHPC"/>
    <property type="match status" value="1"/>
</dbReference>
<evidence type="ECO:0000256" key="4">
    <source>
        <dbReference type="SAM" id="MobiDB-lite"/>
    </source>
</evidence>
<dbReference type="InterPro" id="IPR050455">
    <property type="entry name" value="Tpx_Peroxidase_subfamily"/>
</dbReference>
<organism evidence="6 7">
    <name type="scientific">Xanthobacter dioxanivorans</name>
    <dbReference type="NCBI Taxonomy" id="2528964"/>
    <lineage>
        <taxon>Bacteria</taxon>
        <taxon>Pseudomonadati</taxon>
        <taxon>Pseudomonadota</taxon>
        <taxon>Alphaproteobacteria</taxon>
        <taxon>Hyphomicrobiales</taxon>
        <taxon>Xanthobacteraceae</taxon>
        <taxon>Xanthobacter</taxon>
    </lineage>
</organism>
<keyword evidence="1" id="KW-0560">Oxidoreductase</keyword>